<dbReference type="InterPro" id="IPR036770">
    <property type="entry name" value="Ankyrin_rpt-contain_sf"/>
</dbReference>
<evidence type="ECO:0000259" key="1">
    <source>
        <dbReference type="PROSITE" id="PS50097"/>
    </source>
</evidence>
<reference evidence="4" key="1">
    <citation type="submission" date="2012-12" db="EMBL/GenBank/DDBJ databases">
        <authorList>
            <person name="Hellsten U."/>
            <person name="Grimwood J."/>
            <person name="Chapman J.A."/>
            <person name="Shapiro H."/>
            <person name="Aerts A."/>
            <person name="Otillar R.P."/>
            <person name="Terry A.Y."/>
            <person name="Boore J.L."/>
            <person name="Simakov O."/>
            <person name="Marletaz F."/>
            <person name="Cho S.-J."/>
            <person name="Edsinger-Gonzales E."/>
            <person name="Havlak P."/>
            <person name="Kuo D.-H."/>
            <person name="Larsson T."/>
            <person name="Lv J."/>
            <person name="Arendt D."/>
            <person name="Savage R."/>
            <person name="Osoegawa K."/>
            <person name="de Jong P."/>
            <person name="Lindberg D.R."/>
            <person name="Seaver E.C."/>
            <person name="Weisblat D.A."/>
            <person name="Putnam N.H."/>
            <person name="Grigoriev I.V."/>
            <person name="Rokhsar D.S."/>
        </authorList>
    </citation>
    <scope>NUCLEOTIDE SEQUENCE</scope>
    <source>
        <strain evidence="4">I ESC-2004</strain>
    </source>
</reference>
<dbReference type="PANTHER" id="PTHR24413">
    <property type="entry name" value="SPECKLE-TYPE POZ PROTEIN"/>
    <property type="match status" value="1"/>
</dbReference>
<dbReference type="STRING" id="283909.R7TST7"/>
<dbReference type="AlphaFoldDB" id="R7TST7"/>
<accession>R7TST7</accession>
<feature type="domain" description="BTB" evidence="1">
    <location>
        <begin position="134"/>
        <end position="201"/>
    </location>
</feature>
<dbReference type="PROSITE" id="PS50097">
    <property type="entry name" value="BTB"/>
    <property type="match status" value="1"/>
</dbReference>
<reference evidence="2 4" key="2">
    <citation type="journal article" date="2013" name="Nature">
        <title>Insights into bilaterian evolution from three spiralian genomes.</title>
        <authorList>
            <person name="Simakov O."/>
            <person name="Marletaz F."/>
            <person name="Cho S.J."/>
            <person name="Edsinger-Gonzales E."/>
            <person name="Havlak P."/>
            <person name="Hellsten U."/>
            <person name="Kuo D.H."/>
            <person name="Larsson T."/>
            <person name="Lv J."/>
            <person name="Arendt D."/>
            <person name="Savage R."/>
            <person name="Osoegawa K."/>
            <person name="de Jong P."/>
            <person name="Grimwood J."/>
            <person name="Chapman J.A."/>
            <person name="Shapiro H."/>
            <person name="Aerts A."/>
            <person name="Otillar R.P."/>
            <person name="Terry A.Y."/>
            <person name="Boore J.L."/>
            <person name="Grigoriev I.V."/>
            <person name="Lindberg D.R."/>
            <person name="Seaver E.C."/>
            <person name="Weisblat D.A."/>
            <person name="Putnam N.H."/>
            <person name="Rokhsar D.S."/>
        </authorList>
    </citation>
    <scope>NUCLEOTIDE SEQUENCE</scope>
    <source>
        <strain evidence="2 4">I ESC-2004</strain>
    </source>
</reference>
<dbReference type="Proteomes" id="UP000014760">
    <property type="component" value="Unassembled WGS sequence"/>
</dbReference>
<dbReference type="EMBL" id="KB309537">
    <property type="protein sequence ID" value="ELT94090.1"/>
    <property type="molecule type" value="Genomic_DNA"/>
</dbReference>
<protein>
    <recommendedName>
        <fullName evidence="1">BTB domain-containing protein</fullName>
    </recommendedName>
</protein>
<dbReference type="Gene3D" id="3.30.710.10">
    <property type="entry name" value="Potassium Channel Kv1.1, Chain A"/>
    <property type="match status" value="1"/>
</dbReference>
<dbReference type="InterPro" id="IPR000210">
    <property type="entry name" value="BTB/POZ_dom"/>
</dbReference>
<gene>
    <name evidence="2" type="ORF">CAPTEDRAFT_227949</name>
</gene>
<dbReference type="HOGENOM" id="CLU_463258_0_0_1"/>
<dbReference type="SUPFAM" id="SSF54695">
    <property type="entry name" value="POZ domain"/>
    <property type="match status" value="1"/>
</dbReference>
<name>R7TST7_CAPTE</name>
<dbReference type="CDD" id="cd18186">
    <property type="entry name" value="BTB_POZ_ZBTB_KLHL-like"/>
    <property type="match status" value="1"/>
</dbReference>
<dbReference type="OrthoDB" id="10027872at2759"/>
<dbReference type="InterPro" id="IPR011333">
    <property type="entry name" value="SKP1/BTB/POZ_sf"/>
</dbReference>
<evidence type="ECO:0000313" key="4">
    <source>
        <dbReference type="Proteomes" id="UP000014760"/>
    </source>
</evidence>
<sequence>MVKKVGSDNEIWKYIPENGNTEERKKRMEWMSQGDDRDRSKQPTKLWLALWRDGNISLVSGKDASAAKRALEEAGESYNCLIQQYDRHICLTFRPEMPEFKVNKSLSFETPGPPDLKEHFTEDMKRLMHDEASSDVQVHCGNRVFKCHSFILSLRCDFFRAAFASGLSETREKVVRIDHLEEDVLQVILTFIYTGNLDFSSWDSFDGKVLSDADERMMKMIRLGEAADFLLLPHLRDAVHHEISLLPEPWHHDCLKALVNIQRPHASLQQQIFLWVHWYLRNKRLDSDLQQDDLYSMLSEEFKSNLAEFVKFKLKTEPFYGSRLCKLANWLSSESPLPGYEEFTSQVESVHDLHTVSALHKLCRKWDSEGDEQQNGCVLRLANYMVSEMGFDLGLRDERGDLALHCAVEACAEPLVTLVMGANQDYVGIMNNELETPCDIAMKLRLREDVDSTIAKRIQRLMLSVAGDNLTSRMPDWLAEDQEENFRELYENYANMKFEWLPSSGFNAHVMFADFFNFSFPEFNAALKRKNDALMHSHSMVTEEELISALKEDVYFRLARIARPQFDIFASCCWKQEEEAAEDRSGYSA</sequence>
<proteinExistence type="predicted"/>
<dbReference type="Gene3D" id="1.25.40.20">
    <property type="entry name" value="Ankyrin repeat-containing domain"/>
    <property type="match status" value="1"/>
</dbReference>
<evidence type="ECO:0000313" key="2">
    <source>
        <dbReference type="EMBL" id="ELT94090.1"/>
    </source>
</evidence>
<dbReference type="EMBL" id="AMQN01000300">
    <property type="status" value="NOT_ANNOTATED_CDS"/>
    <property type="molecule type" value="Genomic_DNA"/>
</dbReference>
<keyword evidence="4" id="KW-1185">Reference proteome</keyword>
<dbReference type="EMBL" id="AMQN01000301">
    <property type="status" value="NOT_ANNOTATED_CDS"/>
    <property type="molecule type" value="Genomic_DNA"/>
</dbReference>
<evidence type="ECO:0000313" key="3">
    <source>
        <dbReference type="EnsemblMetazoa" id="CapteP227949"/>
    </source>
</evidence>
<organism evidence="2">
    <name type="scientific">Capitella teleta</name>
    <name type="common">Polychaete worm</name>
    <dbReference type="NCBI Taxonomy" id="283909"/>
    <lineage>
        <taxon>Eukaryota</taxon>
        <taxon>Metazoa</taxon>
        <taxon>Spiralia</taxon>
        <taxon>Lophotrochozoa</taxon>
        <taxon>Annelida</taxon>
        <taxon>Polychaeta</taxon>
        <taxon>Sedentaria</taxon>
        <taxon>Scolecida</taxon>
        <taxon>Capitellidae</taxon>
        <taxon>Capitella</taxon>
    </lineage>
</organism>
<dbReference type="SMART" id="SM00225">
    <property type="entry name" value="BTB"/>
    <property type="match status" value="1"/>
</dbReference>
<dbReference type="EnsemblMetazoa" id="CapteT227949">
    <property type="protein sequence ID" value="CapteP227949"/>
    <property type="gene ID" value="CapteG227949"/>
</dbReference>
<dbReference type="Pfam" id="PF00651">
    <property type="entry name" value="BTB"/>
    <property type="match status" value="1"/>
</dbReference>
<reference evidence="3" key="3">
    <citation type="submission" date="2015-06" db="UniProtKB">
        <authorList>
            <consortium name="EnsemblMetazoa"/>
        </authorList>
    </citation>
    <scope>IDENTIFICATION</scope>
</reference>